<reference evidence="1 2" key="1">
    <citation type="journal article" date="2022" name="Nat. Ecol. Evol.">
        <title>A masculinizing supergene underlies an exaggerated male reproductive morph in a spider.</title>
        <authorList>
            <person name="Hendrickx F."/>
            <person name="De Corte Z."/>
            <person name="Sonet G."/>
            <person name="Van Belleghem S.M."/>
            <person name="Kostlbacher S."/>
            <person name="Vangestel C."/>
        </authorList>
    </citation>
    <scope>NUCLEOTIDE SEQUENCE [LARGE SCALE GENOMIC DNA]</scope>
    <source>
        <strain evidence="1">W744_W776</strain>
    </source>
</reference>
<comment type="caution">
    <text evidence="1">The sequence shown here is derived from an EMBL/GenBank/DDBJ whole genome shotgun (WGS) entry which is preliminary data.</text>
</comment>
<protein>
    <submittedName>
        <fullName evidence="1">Uncharacterized protein</fullName>
    </submittedName>
</protein>
<name>A0AAV6V8B2_9ARAC</name>
<proteinExistence type="predicted"/>
<keyword evidence="2" id="KW-1185">Reference proteome</keyword>
<accession>A0AAV6V8B2</accession>
<dbReference type="AlphaFoldDB" id="A0AAV6V8B2"/>
<sequence length="88" mass="10400">MDITRRVEMENSYGILFRTQERKTESFRRVAKLGAGWEKKEDIRDVRYAGLPKRTSRKKCANTSTGLVKVSPIFRVFVNDHFYDLKKE</sequence>
<gene>
    <name evidence="1" type="ORF">JTE90_025636</name>
</gene>
<organism evidence="1 2">
    <name type="scientific">Oedothorax gibbosus</name>
    <dbReference type="NCBI Taxonomy" id="931172"/>
    <lineage>
        <taxon>Eukaryota</taxon>
        <taxon>Metazoa</taxon>
        <taxon>Ecdysozoa</taxon>
        <taxon>Arthropoda</taxon>
        <taxon>Chelicerata</taxon>
        <taxon>Arachnida</taxon>
        <taxon>Araneae</taxon>
        <taxon>Araneomorphae</taxon>
        <taxon>Entelegynae</taxon>
        <taxon>Araneoidea</taxon>
        <taxon>Linyphiidae</taxon>
        <taxon>Erigoninae</taxon>
        <taxon>Oedothorax</taxon>
    </lineage>
</organism>
<evidence type="ECO:0000313" key="1">
    <source>
        <dbReference type="EMBL" id="KAG8192929.1"/>
    </source>
</evidence>
<dbReference type="EMBL" id="JAFNEN010000133">
    <property type="protein sequence ID" value="KAG8192929.1"/>
    <property type="molecule type" value="Genomic_DNA"/>
</dbReference>
<dbReference type="Proteomes" id="UP000827092">
    <property type="component" value="Unassembled WGS sequence"/>
</dbReference>
<evidence type="ECO:0000313" key="2">
    <source>
        <dbReference type="Proteomes" id="UP000827092"/>
    </source>
</evidence>